<dbReference type="PATRIC" id="fig|512763.3.peg.2946"/>
<dbReference type="OrthoDB" id="770510at2"/>
<dbReference type="STRING" id="512763.DC20_13420"/>
<sequence length="86" mass="9587">MPLSPKLEAKLSKPFAPDSRIDDVFAGNDITFITDGQGHAITLFIGKRKPDGSINGERFVRRLKFEADGVTLKASHWENKGKVTRF</sequence>
<evidence type="ECO:0000313" key="1">
    <source>
        <dbReference type="EMBL" id="ALI99792.1"/>
    </source>
</evidence>
<organism evidence="1 2">
    <name type="scientific">Rufibacter tibetensis</name>
    <dbReference type="NCBI Taxonomy" id="512763"/>
    <lineage>
        <taxon>Bacteria</taxon>
        <taxon>Pseudomonadati</taxon>
        <taxon>Bacteroidota</taxon>
        <taxon>Cytophagia</taxon>
        <taxon>Cytophagales</taxon>
        <taxon>Hymenobacteraceae</taxon>
        <taxon>Rufibacter</taxon>
    </lineage>
</organism>
<proteinExistence type="predicted"/>
<gene>
    <name evidence="1" type="ORF">DC20_13420</name>
</gene>
<accession>A0A0N7HWP1</accession>
<dbReference type="AlphaFoldDB" id="A0A0N7HWP1"/>
<dbReference type="RefSeq" id="WP_062544302.1">
    <property type="nucleotide sequence ID" value="NZ_CP012643.1"/>
</dbReference>
<name>A0A0N7HWP1_9BACT</name>
<reference evidence="1 2" key="1">
    <citation type="submission" date="2015-08" db="EMBL/GenBank/DDBJ databases">
        <title>Complete genome sequence of Rufibacter tibetensis strain 1351t, a radiation-resistant bacterium from tibet plateau.</title>
        <authorList>
            <person name="Dai J."/>
        </authorList>
    </citation>
    <scope>NUCLEOTIDE SEQUENCE [LARGE SCALE GENOMIC DNA]</scope>
    <source>
        <strain evidence="1 2">1351</strain>
    </source>
</reference>
<dbReference type="KEGG" id="rti:DC20_13420"/>
<dbReference type="EMBL" id="CP012643">
    <property type="protein sequence ID" value="ALI99792.1"/>
    <property type="molecule type" value="Genomic_DNA"/>
</dbReference>
<evidence type="ECO:0000313" key="2">
    <source>
        <dbReference type="Proteomes" id="UP000061382"/>
    </source>
</evidence>
<dbReference type="Proteomes" id="UP000061382">
    <property type="component" value="Chromosome"/>
</dbReference>
<keyword evidence="2" id="KW-1185">Reference proteome</keyword>
<protein>
    <submittedName>
        <fullName evidence="1">Uncharacterized protein</fullName>
    </submittedName>
</protein>